<dbReference type="SMR" id="A0A0R0JEY3"/>
<dbReference type="InterPro" id="IPR013126">
    <property type="entry name" value="Hsp_70_fam"/>
</dbReference>
<dbReference type="STRING" id="3847.A0A0R0JEY3"/>
<protein>
    <submittedName>
        <fullName evidence="7 8">Uncharacterized protein</fullName>
    </submittedName>
</protein>
<dbReference type="InterPro" id="IPR018181">
    <property type="entry name" value="Heat_shock_70_CS"/>
</dbReference>
<dbReference type="SUPFAM" id="SSF100934">
    <property type="entry name" value="Heat shock protein 70kD (HSP70), C-terminal subdomain"/>
    <property type="match status" value="1"/>
</dbReference>
<feature type="compositionally biased region" description="Polar residues" evidence="6">
    <location>
        <begin position="369"/>
        <end position="381"/>
    </location>
</feature>
<evidence type="ECO:0000313" key="7">
    <source>
        <dbReference type="EMBL" id="KRH51336.1"/>
    </source>
</evidence>
<accession>A0A0R0JEY3</accession>
<dbReference type="AlphaFoldDB" id="A0A0R0JEY3"/>
<dbReference type="PaxDb" id="3847-GLYMA06G00310.2"/>
<keyword evidence="3" id="KW-0547">Nucleotide-binding</keyword>
<comment type="subcellular location">
    <subcellularLocation>
        <location evidence="1">Endoplasmic reticulum lumen</location>
    </subcellularLocation>
</comment>
<evidence type="ECO:0000256" key="3">
    <source>
        <dbReference type="ARBA" id="ARBA00022741"/>
    </source>
</evidence>
<dbReference type="Gene3D" id="3.30.420.40">
    <property type="match status" value="2"/>
</dbReference>
<evidence type="ECO:0000313" key="8">
    <source>
        <dbReference type="EnsemblPlants" id="KRH51336"/>
    </source>
</evidence>
<reference evidence="7" key="3">
    <citation type="submission" date="2018-07" db="EMBL/GenBank/DDBJ databases">
        <title>WGS assembly of Glycine max.</title>
        <authorList>
            <person name="Schmutz J."/>
            <person name="Cannon S."/>
            <person name="Schlueter J."/>
            <person name="Ma J."/>
            <person name="Mitros T."/>
            <person name="Nelson W."/>
            <person name="Hyten D."/>
            <person name="Song Q."/>
            <person name="Thelen J."/>
            <person name="Cheng J."/>
            <person name="Xu D."/>
            <person name="Hellsten U."/>
            <person name="May G."/>
            <person name="Yu Y."/>
            <person name="Sakurai T."/>
            <person name="Umezawa T."/>
            <person name="Bhattacharyya M."/>
            <person name="Sandhu D."/>
            <person name="Valliyodan B."/>
            <person name="Lindquist E."/>
            <person name="Peto M."/>
            <person name="Grant D."/>
            <person name="Shu S."/>
            <person name="Goodstein D."/>
            <person name="Barry K."/>
            <person name="Futrell-Griggs M."/>
            <person name="Abernathy B."/>
            <person name="Du J."/>
            <person name="Tian Z."/>
            <person name="Zhu L."/>
            <person name="Gill N."/>
            <person name="Joshi T."/>
            <person name="Libault M."/>
            <person name="Sethuraman A."/>
            <person name="Zhang X."/>
            <person name="Shinozaki K."/>
            <person name="Nguyen H."/>
            <person name="Wing R."/>
            <person name="Cregan P."/>
            <person name="Specht J."/>
            <person name="Grimwood J."/>
            <person name="Rokhsar D."/>
            <person name="Stacey G."/>
            <person name="Shoemaker R."/>
            <person name="Jackson S."/>
        </authorList>
    </citation>
    <scope>NUCLEOTIDE SEQUENCE</scope>
    <source>
        <tissue evidence="7">Callus</tissue>
    </source>
</reference>
<reference evidence="7 8" key="1">
    <citation type="journal article" date="2010" name="Nature">
        <title>Genome sequence of the palaeopolyploid soybean.</title>
        <authorList>
            <person name="Schmutz J."/>
            <person name="Cannon S.B."/>
            <person name="Schlueter J."/>
            <person name="Ma J."/>
            <person name="Mitros T."/>
            <person name="Nelson W."/>
            <person name="Hyten D.L."/>
            <person name="Song Q."/>
            <person name="Thelen J.J."/>
            <person name="Cheng J."/>
            <person name="Xu D."/>
            <person name="Hellsten U."/>
            <person name="May G.D."/>
            <person name="Yu Y."/>
            <person name="Sakurai T."/>
            <person name="Umezawa T."/>
            <person name="Bhattacharyya M.K."/>
            <person name="Sandhu D."/>
            <person name="Valliyodan B."/>
            <person name="Lindquist E."/>
            <person name="Peto M."/>
            <person name="Grant D."/>
            <person name="Shu S."/>
            <person name="Goodstein D."/>
            <person name="Barry K."/>
            <person name="Futrell-Griggs M."/>
            <person name="Abernathy B."/>
            <person name="Du J."/>
            <person name="Tian Z."/>
            <person name="Zhu L."/>
            <person name="Gill N."/>
            <person name="Joshi T."/>
            <person name="Libault M."/>
            <person name="Sethuraman A."/>
            <person name="Zhang X.-C."/>
            <person name="Shinozaki K."/>
            <person name="Nguyen H.T."/>
            <person name="Wing R.A."/>
            <person name="Cregan P."/>
            <person name="Specht J."/>
            <person name="Grimwood J."/>
            <person name="Rokhsar D."/>
            <person name="Stacey G."/>
            <person name="Shoemaker R.C."/>
            <person name="Jackson S.A."/>
        </authorList>
    </citation>
    <scope>NUCLEOTIDE SEQUENCE [LARGE SCALE GENOMIC DNA]</scope>
    <source>
        <strain evidence="8">cv. Williams 82</strain>
        <tissue evidence="7">Callus</tissue>
    </source>
</reference>
<feature type="region of interest" description="Disordered" evidence="6">
    <location>
        <begin position="349"/>
        <end position="397"/>
    </location>
</feature>
<evidence type="ECO:0000313" key="9">
    <source>
        <dbReference type="Proteomes" id="UP000008827"/>
    </source>
</evidence>
<dbReference type="OMA" id="HANNSHM"/>
<dbReference type="GO" id="GO:0140662">
    <property type="term" value="F:ATP-dependent protein folding chaperone"/>
    <property type="evidence" value="ECO:0007669"/>
    <property type="project" value="InterPro"/>
</dbReference>
<dbReference type="PANTHER" id="PTHR45639">
    <property type="entry name" value="HSC70CB, ISOFORM G-RELATED"/>
    <property type="match status" value="1"/>
</dbReference>
<dbReference type="SUPFAM" id="SSF53067">
    <property type="entry name" value="Actin-like ATPase domain"/>
    <property type="match status" value="2"/>
</dbReference>
<evidence type="ECO:0000256" key="6">
    <source>
        <dbReference type="SAM" id="MobiDB-lite"/>
    </source>
</evidence>
<dbReference type="PROSITE" id="PS01036">
    <property type="entry name" value="HSP70_3"/>
    <property type="match status" value="1"/>
</dbReference>
<keyword evidence="4" id="KW-0067">ATP-binding</keyword>
<dbReference type="InParanoid" id="A0A0R0JEY3"/>
<dbReference type="GO" id="GO:0034663">
    <property type="term" value="C:endoplasmic reticulum chaperone complex"/>
    <property type="evidence" value="ECO:0000318"/>
    <property type="project" value="GO_Central"/>
</dbReference>
<evidence type="ECO:0000256" key="5">
    <source>
        <dbReference type="ARBA" id="ARBA00023186"/>
    </source>
</evidence>
<dbReference type="Proteomes" id="UP000008827">
    <property type="component" value="Chromosome 6"/>
</dbReference>
<evidence type="ECO:0000256" key="2">
    <source>
        <dbReference type="ARBA" id="ARBA00022729"/>
    </source>
</evidence>
<dbReference type="Gene3D" id="1.20.1270.10">
    <property type="match status" value="1"/>
</dbReference>
<dbReference type="Pfam" id="PF00012">
    <property type="entry name" value="HSP70"/>
    <property type="match status" value="1"/>
</dbReference>
<feature type="compositionally biased region" description="Low complexity" evidence="6">
    <location>
        <begin position="351"/>
        <end position="367"/>
    </location>
</feature>
<dbReference type="Gene3D" id="3.90.640.10">
    <property type="entry name" value="Actin, Chain A, domain 4"/>
    <property type="match status" value="1"/>
</dbReference>
<dbReference type="InterPro" id="IPR043129">
    <property type="entry name" value="ATPase_NBD"/>
</dbReference>
<dbReference type="GO" id="GO:0005788">
    <property type="term" value="C:endoplasmic reticulum lumen"/>
    <property type="evidence" value="ECO:0007669"/>
    <property type="project" value="UniProtKB-SubCell"/>
</dbReference>
<dbReference type="FunFam" id="3.90.640.10:FF:000004">
    <property type="entry name" value="Heat shock 70 kDa protein 4"/>
    <property type="match status" value="1"/>
</dbReference>
<organism evidence="7">
    <name type="scientific">Glycine max</name>
    <name type="common">Soybean</name>
    <name type="synonym">Glycine hispida</name>
    <dbReference type="NCBI Taxonomy" id="3847"/>
    <lineage>
        <taxon>Eukaryota</taxon>
        <taxon>Viridiplantae</taxon>
        <taxon>Streptophyta</taxon>
        <taxon>Embryophyta</taxon>
        <taxon>Tracheophyta</taxon>
        <taxon>Spermatophyta</taxon>
        <taxon>Magnoliopsida</taxon>
        <taxon>eudicotyledons</taxon>
        <taxon>Gunneridae</taxon>
        <taxon>Pentapetalae</taxon>
        <taxon>rosids</taxon>
        <taxon>fabids</taxon>
        <taxon>Fabales</taxon>
        <taxon>Fabaceae</taxon>
        <taxon>Papilionoideae</taxon>
        <taxon>50 kb inversion clade</taxon>
        <taxon>NPAAA clade</taxon>
        <taxon>indigoferoid/millettioid clade</taxon>
        <taxon>Phaseoleae</taxon>
        <taxon>Glycine</taxon>
        <taxon>Glycine subgen. Soja</taxon>
    </lineage>
</organism>
<evidence type="ECO:0000256" key="4">
    <source>
        <dbReference type="ARBA" id="ARBA00022840"/>
    </source>
</evidence>
<name>A0A0R0JEY3_SOYBN</name>
<keyword evidence="2" id="KW-0732">Signal</keyword>
<evidence type="ECO:0000256" key="1">
    <source>
        <dbReference type="ARBA" id="ARBA00004319"/>
    </source>
</evidence>
<feature type="compositionally biased region" description="Low complexity" evidence="6">
    <location>
        <begin position="382"/>
        <end position="391"/>
    </location>
</feature>
<dbReference type="EMBL" id="CM000839">
    <property type="protein sequence ID" value="KRH51336.1"/>
    <property type="molecule type" value="Genomic_DNA"/>
</dbReference>
<keyword evidence="5" id="KW-0143">Chaperone</keyword>
<dbReference type="GO" id="GO:0000774">
    <property type="term" value="F:adenyl-nucleotide exchange factor activity"/>
    <property type="evidence" value="ECO:0000318"/>
    <property type="project" value="GO_Central"/>
</dbReference>
<dbReference type="Gramene" id="KRH51336">
    <property type="protein sequence ID" value="KRH51336"/>
    <property type="gene ID" value="GLYMA_06G000900"/>
</dbReference>
<reference evidence="8" key="2">
    <citation type="submission" date="2018-02" db="UniProtKB">
        <authorList>
            <consortium name="EnsemblPlants"/>
        </authorList>
    </citation>
    <scope>IDENTIFICATION</scope>
    <source>
        <strain evidence="8">Williams 82</strain>
    </source>
</reference>
<dbReference type="PANTHER" id="PTHR45639:SF3">
    <property type="entry name" value="HYPOXIA UP-REGULATED PROTEIN 1"/>
    <property type="match status" value="1"/>
</dbReference>
<proteinExistence type="predicted"/>
<gene>
    <name evidence="7" type="ORF">GLYMA_06G000900</name>
</gene>
<dbReference type="EnsemblPlants" id="KRH51336">
    <property type="protein sequence ID" value="KRH51336"/>
    <property type="gene ID" value="GLYMA_06G000900"/>
</dbReference>
<dbReference type="GO" id="GO:0005524">
    <property type="term" value="F:ATP binding"/>
    <property type="evidence" value="ECO:0007669"/>
    <property type="project" value="UniProtKB-KW"/>
</dbReference>
<sequence>MMLGHTASLAEFHAKVPIKDAVIAVPPNLGQAERRGLLVAVQFAGINSRHVIFYDMGSSSTYAAVVYFSSCGKVNPELGGQHMELRLVEYFADEFNAQVGGGIDVRHFPKAMATLKKQVKRRKEMLSANTVAPISVESLDDGVDFGSTMNREKFEDLCQDIWDKSLLPVKEVLQHSGLSLDLIYALQLIGGATRVPKLQAQLQQFLGRKQLDRHLDADEAIVLGSAPHAANLSDGIKLKSKLGILDASMYGFVVELSAPDLSKDESSRQLLVPQMKKVPSKDPEHHLPPGVTSPEIAQYQISGLTDASEKYSSRNLRSGILSLDRADAIIEITERVEVPRKNMTIENSTISSNVSAESAGSNSSEENMQTDSEISKTSNGSAEEQATAAEPATEEKLKKRTFRVPLNIVEKITGPGMPLSQDFLAEAKRKLLALDEKDADRKRTTDEERQSFIEKLDQVQDWLYRDGEDANATEFQELLDQLKTVGNPIFFRLKELTARPAAVEHAHRYIDELKEWKANKKPAFISEAVYSKVLDLQNKVSSINRIPKQNT</sequence>
<keyword evidence="9" id="KW-1185">Reference proteome</keyword>
<dbReference type="InterPro" id="IPR029048">
    <property type="entry name" value="HSP70_C_sf"/>
</dbReference>